<comment type="similarity">
    <text evidence="1">Belongs to the prokaryotic/mitochondrial release factor family.</text>
</comment>
<dbReference type="Pfam" id="PF03462">
    <property type="entry name" value="PCRF"/>
    <property type="match status" value="1"/>
</dbReference>
<proteinExistence type="inferred from homology"/>
<dbReference type="SMART" id="SM00937">
    <property type="entry name" value="PCRF"/>
    <property type="match status" value="1"/>
</dbReference>
<comment type="caution">
    <text evidence="4">The sequence shown here is derived from an EMBL/GenBank/DDBJ whole genome shotgun (WGS) entry which is preliminary data.</text>
</comment>
<name>A0A0G1QCN5_9BACT</name>
<reference evidence="4 5" key="1">
    <citation type="journal article" date="2015" name="Nature">
        <title>rRNA introns, odd ribosomes, and small enigmatic genomes across a large radiation of phyla.</title>
        <authorList>
            <person name="Brown C.T."/>
            <person name="Hug L.A."/>
            <person name="Thomas B.C."/>
            <person name="Sharon I."/>
            <person name="Castelle C.J."/>
            <person name="Singh A."/>
            <person name="Wilkins M.J."/>
            <person name="Williams K.H."/>
            <person name="Banfield J.F."/>
        </authorList>
    </citation>
    <scope>NUCLEOTIDE SEQUENCE [LARGE SCALE GENOMIC DNA]</scope>
</reference>
<dbReference type="InterPro" id="IPR005139">
    <property type="entry name" value="PCRF"/>
</dbReference>
<dbReference type="InterPro" id="IPR000352">
    <property type="entry name" value="Pep_chain_release_fac_I"/>
</dbReference>
<dbReference type="PANTHER" id="PTHR43116:SF3">
    <property type="entry name" value="CLASS I PEPTIDE CHAIN RELEASE FACTOR"/>
    <property type="match status" value="1"/>
</dbReference>
<dbReference type="PROSITE" id="PS00745">
    <property type="entry name" value="RF_PROK_I"/>
    <property type="match status" value="1"/>
</dbReference>
<dbReference type="PANTHER" id="PTHR43116">
    <property type="entry name" value="PEPTIDE CHAIN RELEASE FACTOR 2"/>
    <property type="match status" value="1"/>
</dbReference>
<dbReference type="GO" id="GO:0005737">
    <property type="term" value="C:cytoplasm"/>
    <property type="evidence" value="ECO:0007669"/>
    <property type="project" value="UniProtKB-ARBA"/>
</dbReference>
<organism evidence="4 5">
    <name type="scientific">Candidatus Jorgensenbacteria bacterium GW2011_GWA2_45_9</name>
    <dbReference type="NCBI Taxonomy" id="1618663"/>
    <lineage>
        <taxon>Bacteria</taxon>
        <taxon>Candidatus Joergenseniibacteriota</taxon>
    </lineage>
</organism>
<dbReference type="AlphaFoldDB" id="A0A0G1QCN5"/>
<dbReference type="Gene3D" id="3.30.70.1660">
    <property type="match status" value="1"/>
</dbReference>
<dbReference type="Proteomes" id="UP000034727">
    <property type="component" value="Unassembled WGS sequence"/>
</dbReference>
<evidence type="ECO:0000313" key="4">
    <source>
        <dbReference type="EMBL" id="KKU15513.1"/>
    </source>
</evidence>
<sequence>MFNENNIMGVYLSILPGAGGADAKDWADMLLRMYLKYAAKKGWKTNILHDRAIEIKGRGVFEAFKSETGVHRLVRISPFDAKKLRHTSFALVEVLPAIAPVELSSVRVPANDIRVEFFRSSGPGGQNVNKVETAVRVIHIPTGAVAVSQVERSQSANRERALAVLKTKLLELMRQRNETAIENLKAKVEPEWGHEIRSYVLHPYKQVKDHRTGEKNSRVEEVLDGNLDLILGRL</sequence>
<dbReference type="GO" id="GO:0003747">
    <property type="term" value="F:translation release factor activity"/>
    <property type="evidence" value="ECO:0007669"/>
    <property type="project" value="InterPro"/>
</dbReference>
<evidence type="ECO:0000259" key="3">
    <source>
        <dbReference type="PROSITE" id="PS00745"/>
    </source>
</evidence>
<feature type="domain" description="Prokaryotic-type class I peptide chain release factors" evidence="3">
    <location>
        <begin position="119"/>
        <end position="135"/>
    </location>
</feature>
<dbReference type="PATRIC" id="fig|1618663.3.peg.305"/>
<dbReference type="InterPro" id="IPR045853">
    <property type="entry name" value="Pep_chain_release_fac_I_sf"/>
</dbReference>
<accession>A0A0G1QCN5</accession>
<gene>
    <name evidence="4" type="ORF">UX22_C0008G0006</name>
</gene>
<dbReference type="EMBL" id="LCLJ01000008">
    <property type="protein sequence ID" value="KKU15513.1"/>
    <property type="molecule type" value="Genomic_DNA"/>
</dbReference>
<evidence type="ECO:0000313" key="5">
    <source>
        <dbReference type="Proteomes" id="UP000034727"/>
    </source>
</evidence>
<dbReference type="Gene3D" id="3.30.160.20">
    <property type="match status" value="1"/>
</dbReference>
<dbReference type="Pfam" id="PF00472">
    <property type="entry name" value="RF-1"/>
    <property type="match status" value="1"/>
</dbReference>
<dbReference type="SUPFAM" id="SSF75620">
    <property type="entry name" value="Release factor"/>
    <property type="match status" value="1"/>
</dbReference>
<evidence type="ECO:0000256" key="1">
    <source>
        <dbReference type="ARBA" id="ARBA00010835"/>
    </source>
</evidence>
<evidence type="ECO:0000256" key="2">
    <source>
        <dbReference type="ARBA" id="ARBA00022481"/>
    </source>
</evidence>
<protein>
    <submittedName>
        <fullName evidence="4">Peptide chain release factor 2</fullName>
    </submittedName>
</protein>
<keyword evidence="2" id="KW-0488">Methylation</keyword>